<protein>
    <submittedName>
        <fullName evidence="2">Uncharacterized protein</fullName>
    </submittedName>
</protein>
<dbReference type="EMBL" id="JPOX01000053">
    <property type="protein sequence ID" value="KFX41848.1"/>
    <property type="molecule type" value="Genomic_DNA"/>
</dbReference>
<feature type="region of interest" description="Disordered" evidence="1">
    <location>
        <begin position="1"/>
        <end position="25"/>
    </location>
</feature>
<evidence type="ECO:0000313" key="2">
    <source>
        <dbReference type="EMBL" id="KFX41848.1"/>
    </source>
</evidence>
<organism evidence="2">
    <name type="scientific">Talaromyces marneffei PM1</name>
    <dbReference type="NCBI Taxonomy" id="1077442"/>
    <lineage>
        <taxon>Eukaryota</taxon>
        <taxon>Fungi</taxon>
        <taxon>Dikarya</taxon>
        <taxon>Ascomycota</taxon>
        <taxon>Pezizomycotina</taxon>
        <taxon>Eurotiomycetes</taxon>
        <taxon>Eurotiomycetidae</taxon>
        <taxon>Eurotiales</taxon>
        <taxon>Trichocomaceae</taxon>
        <taxon>Talaromyces</taxon>
        <taxon>Talaromyces sect. Talaromyces</taxon>
    </lineage>
</organism>
<proteinExistence type="predicted"/>
<reference evidence="2" key="2">
    <citation type="journal article" date="2014" name="PLoS Genet.">
        <title>Signature gene expression reveals novel clues to the molecular mechanisms of dimorphic transition in Penicillium marneffei.</title>
        <authorList>
            <person name="Yang E."/>
            <person name="Wang G."/>
            <person name="Cai J."/>
            <person name="Woo P.C."/>
            <person name="Lau S.K."/>
            <person name="Yuen K.-Y."/>
            <person name="Chow W.-N."/>
            <person name="Lin X."/>
        </authorList>
    </citation>
    <scope>NUCLEOTIDE SEQUENCE</scope>
    <source>
        <strain evidence="2">PM1</strain>
    </source>
</reference>
<dbReference type="AlphaFoldDB" id="A0A093X9E0"/>
<evidence type="ECO:0000256" key="1">
    <source>
        <dbReference type="SAM" id="MobiDB-lite"/>
    </source>
</evidence>
<accession>A0A093X9E0</accession>
<reference key="1">
    <citation type="journal article" date="2014" name="PLoS Genet.">
        <title>Signature Gene Expression Reveals Novel Clues to the Molecular Mechanisms of Dimorphic Transition in Penicillium marneffei.</title>
        <authorList>
            <person name="Yang E."/>
            <person name="Wang G."/>
            <person name="Cai J."/>
            <person name="Woo P.C."/>
            <person name="Lau S.K."/>
            <person name="Yuen K.-Y."/>
            <person name="Chow W.-N."/>
            <person name="Lin X."/>
        </authorList>
    </citation>
    <scope>NUCLEOTIDE SEQUENCE [LARGE SCALE GENOMIC DNA]</scope>
    <source>
        <strain>PM1</strain>
    </source>
</reference>
<comment type="caution">
    <text evidence="2">The sequence shown here is derived from an EMBL/GenBank/DDBJ whole genome shotgun (WGS) entry which is preliminary data.</text>
</comment>
<dbReference type="HOGENOM" id="CLU_2672796_0_0_1"/>
<sequence length="75" mass="8116">MSFPPTVRTLAAASPGSPVLTLQGPNLGETRRCQAVVESLFLEPPAEKSLREIGPAQSHSLLQRQALSVIFCMQR</sequence>
<name>A0A093X9E0_TALMA</name>
<gene>
    <name evidence="2" type="ORF">GQ26_0530430</name>
</gene>